<feature type="chain" id="PRO_5040874720" description="DUF8213 domain-containing protein" evidence="1">
    <location>
        <begin position="21"/>
        <end position="153"/>
    </location>
</feature>
<evidence type="ECO:0000313" key="3">
    <source>
        <dbReference type="EMBL" id="CAI6302473.1"/>
    </source>
</evidence>
<evidence type="ECO:0000256" key="1">
    <source>
        <dbReference type="SAM" id="SignalP"/>
    </source>
</evidence>
<dbReference type="AlphaFoldDB" id="A0A9W4U5M5"/>
<evidence type="ECO:0000259" key="2">
    <source>
        <dbReference type="Pfam" id="PF26641"/>
    </source>
</evidence>
<feature type="domain" description="DUF8213" evidence="2">
    <location>
        <begin position="28"/>
        <end position="153"/>
    </location>
</feature>
<keyword evidence="4" id="KW-1185">Reference proteome</keyword>
<comment type="caution">
    <text evidence="3">The sequence shown here is derived from an EMBL/GenBank/DDBJ whole genome shotgun (WGS) entry which is preliminary data.</text>
</comment>
<proteinExistence type="predicted"/>
<dbReference type="InterPro" id="IPR058526">
    <property type="entry name" value="DUF8213"/>
</dbReference>
<sequence length="153" mass="15431">MFSTPIILISLLVTATTISATPTGIHKRAISCLKPGSTATATWTDAQGKTCRWTGTVGSNFGPNSGNGGEYSCNGRCGAGCSGFALGNAYTQDCFSHDVCSWFNNASGGASDPNCGAAYNAAVDDTLMGAVSGCGETNPSNAVQVPSNQPTCS</sequence>
<dbReference type="Proteomes" id="UP001152607">
    <property type="component" value="Unassembled WGS sequence"/>
</dbReference>
<dbReference type="OrthoDB" id="3660917at2759"/>
<reference evidence="3" key="1">
    <citation type="submission" date="2023-01" db="EMBL/GenBank/DDBJ databases">
        <authorList>
            <person name="Van Ghelder C."/>
            <person name="Rancurel C."/>
        </authorList>
    </citation>
    <scope>NUCLEOTIDE SEQUENCE</scope>
    <source>
        <strain evidence="3">CNCM I-4278</strain>
    </source>
</reference>
<evidence type="ECO:0000313" key="4">
    <source>
        <dbReference type="Proteomes" id="UP001152607"/>
    </source>
</evidence>
<accession>A0A9W4U5M5</accession>
<dbReference type="Pfam" id="PF26641">
    <property type="entry name" value="DUF8213"/>
    <property type="match status" value="1"/>
</dbReference>
<feature type="signal peptide" evidence="1">
    <location>
        <begin position="1"/>
        <end position="20"/>
    </location>
</feature>
<organism evidence="3 4">
    <name type="scientific">Periconia digitata</name>
    <dbReference type="NCBI Taxonomy" id="1303443"/>
    <lineage>
        <taxon>Eukaryota</taxon>
        <taxon>Fungi</taxon>
        <taxon>Dikarya</taxon>
        <taxon>Ascomycota</taxon>
        <taxon>Pezizomycotina</taxon>
        <taxon>Dothideomycetes</taxon>
        <taxon>Pleosporomycetidae</taxon>
        <taxon>Pleosporales</taxon>
        <taxon>Massarineae</taxon>
        <taxon>Periconiaceae</taxon>
        <taxon>Periconia</taxon>
    </lineage>
</organism>
<dbReference type="EMBL" id="CAOQHR010000002">
    <property type="protein sequence ID" value="CAI6302473.1"/>
    <property type="molecule type" value="Genomic_DNA"/>
</dbReference>
<name>A0A9W4U5M5_9PLEO</name>
<gene>
    <name evidence="3" type="ORF">PDIGIT_LOCUS2889</name>
</gene>
<protein>
    <recommendedName>
        <fullName evidence="2">DUF8213 domain-containing protein</fullName>
    </recommendedName>
</protein>
<keyword evidence="1" id="KW-0732">Signal</keyword>